<name>A0ABT3VFH2_9ACTN</name>
<keyword evidence="1" id="KW-0812">Transmembrane</keyword>
<feature type="transmembrane region" description="Helical" evidence="1">
    <location>
        <begin position="198"/>
        <end position="220"/>
    </location>
</feature>
<evidence type="ECO:0000313" key="2">
    <source>
        <dbReference type="EMBL" id="MCX4238296.1"/>
    </source>
</evidence>
<protein>
    <recommendedName>
        <fullName evidence="4">DUF3592 domain-containing protein</fullName>
    </recommendedName>
</protein>
<keyword evidence="1" id="KW-0472">Membrane</keyword>
<organism evidence="2 3">
    <name type="scientific">Streptomyces ortus</name>
    <dbReference type="NCBI Taxonomy" id="2867268"/>
    <lineage>
        <taxon>Bacteria</taxon>
        <taxon>Bacillati</taxon>
        <taxon>Actinomycetota</taxon>
        <taxon>Actinomycetes</taxon>
        <taxon>Kitasatosporales</taxon>
        <taxon>Streptomycetaceae</taxon>
        <taxon>Streptomyces</taxon>
    </lineage>
</organism>
<evidence type="ECO:0000256" key="1">
    <source>
        <dbReference type="SAM" id="Phobius"/>
    </source>
</evidence>
<keyword evidence="3" id="KW-1185">Reference proteome</keyword>
<evidence type="ECO:0000313" key="3">
    <source>
        <dbReference type="Proteomes" id="UP001165590"/>
    </source>
</evidence>
<dbReference type="EMBL" id="JAIFZO010000002">
    <property type="protein sequence ID" value="MCX4238296.1"/>
    <property type="molecule type" value="Genomic_DNA"/>
</dbReference>
<reference evidence="2" key="1">
    <citation type="journal article" date="2022" name="bioRxiv">
        <title>Discovery and biosynthetic assessment of Streptomyces ortus sp nov. isolated from a deep-sea sponge.</title>
        <authorList>
            <person name="Williams S.E."/>
        </authorList>
    </citation>
    <scope>NUCLEOTIDE SEQUENCE</scope>
    <source>
        <strain evidence="2">A15ISP2-DRY2</strain>
    </source>
</reference>
<feature type="transmembrane region" description="Helical" evidence="1">
    <location>
        <begin position="164"/>
        <end position="186"/>
    </location>
</feature>
<proteinExistence type="predicted"/>
<dbReference type="RefSeq" id="WP_267030602.1">
    <property type="nucleotide sequence ID" value="NZ_JAIFZO010000002.1"/>
</dbReference>
<evidence type="ECO:0008006" key="4">
    <source>
        <dbReference type="Google" id="ProtNLM"/>
    </source>
</evidence>
<comment type="caution">
    <text evidence="2">The sequence shown here is derived from an EMBL/GenBank/DDBJ whole genome shotgun (WGS) entry which is preliminary data.</text>
</comment>
<keyword evidence="1" id="KW-1133">Transmembrane helix</keyword>
<feature type="transmembrane region" description="Helical" evidence="1">
    <location>
        <begin position="226"/>
        <end position="249"/>
    </location>
</feature>
<feature type="transmembrane region" description="Helical" evidence="1">
    <location>
        <begin position="26"/>
        <end position="44"/>
    </location>
</feature>
<gene>
    <name evidence="2" type="ORF">K3769_37100</name>
</gene>
<accession>A0ABT3VFH2</accession>
<sequence>MTPLRTEVPTEAPPVVRRARNRRQRIGAAAVGSVCALVAAWLLLVSTPAAISEGNAFRAAPRCASDGSGPGGGASGDCLRTVSARIDRTEDVRGRKTPSYHLYVVAADGTKGRARLGGSPTERPVASPGADVEVTYWRGRIRYVDLAAGRKYSHADPRDDYKVVASPGLAVGLYGTGFLWCWFWTALHSRAARRAHPWDLGVAFLAAVCLAVVGGLAPWVTDDMGAALLLVGLAVAVAVAVCVAIAVVLRLRRRGDDTIDVPPSVPTGEQHFPGRILGEVPYAERGTHLLAAAGRLATTMGHPGAAHRRAVPRTLTPLRVRHPYWSDASPTGLRGEAQVLECEDGGVPVLVVTGREHMPWVLGALTPRP</sequence>
<dbReference type="Proteomes" id="UP001165590">
    <property type="component" value="Unassembled WGS sequence"/>
</dbReference>